<gene>
    <name evidence="2" type="ORF">E1B28_000807</name>
</gene>
<name>A0A9P8AER3_9AGAR</name>
<dbReference type="OrthoDB" id="10588971at2759"/>
<evidence type="ECO:0000313" key="2">
    <source>
        <dbReference type="EMBL" id="KAG7098907.1"/>
    </source>
</evidence>
<reference evidence="2" key="1">
    <citation type="journal article" date="2021" name="Genome Biol. Evol.">
        <title>The assembled and annotated genome of the fairy-ring fungus Marasmius oreades.</title>
        <authorList>
            <person name="Hiltunen M."/>
            <person name="Ament-Velasquez S.L."/>
            <person name="Johannesson H."/>
        </authorList>
    </citation>
    <scope>NUCLEOTIDE SEQUENCE</scope>
    <source>
        <strain evidence="2">03SP1</strain>
    </source>
</reference>
<proteinExistence type="predicted"/>
<dbReference type="RefSeq" id="XP_043015377.1">
    <property type="nucleotide sequence ID" value="XM_043146674.1"/>
</dbReference>
<accession>A0A9P8AER3</accession>
<dbReference type="Proteomes" id="UP001049176">
    <property type="component" value="Chromosome 1"/>
</dbReference>
<evidence type="ECO:0000313" key="3">
    <source>
        <dbReference type="Proteomes" id="UP001049176"/>
    </source>
</evidence>
<dbReference type="EMBL" id="CM032181">
    <property type="protein sequence ID" value="KAG7098907.1"/>
    <property type="molecule type" value="Genomic_DNA"/>
</dbReference>
<feature type="compositionally biased region" description="Basic and acidic residues" evidence="1">
    <location>
        <begin position="38"/>
        <end position="62"/>
    </location>
</feature>
<sequence>MLMRFHGGGIGHKELNGYLKLFEKEAGLDTQVLPQYDDNGKEVSKDVNMEVDGPDGHVHEDEAVPLPATLVEGSERNSSDEDEDEWKDILDLNSDGGDDEDAKGCDEDGELLGINRDHIHSKL</sequence>
<dbReference type="AlphaFoldDB" id="A0A9P8AER3"/>
<dbReference type="KEGG" id="more:E1B28_000807"/>
<evidence type="ECO:0000256" key="1">
    <source>
        <dbReference type="SAM" id="MobiDB-lite"/>
    </source>
</evidence>
<feature type="region of interest" description="Disordered" evidence="1">
    <location>
        <begin position="33"/>
        <end position="123"/>
    </location>
</feature>
<organism evidence="2 3">
    <name type="scientific">Marasmius oreades</name>
    <name type="common">fairy-ring Marasmius</name>
    <dbReference type="NCBI Taxonomy" id="181124"/>
    <lineage>
        <taxon>Eukaryota</taxon>
        <taxon>Fungi</taxon>
        <taxon>Dikarya</taxon>
        <taxon>Basidiomycota</taxon>
        <taxon>Agaricomycotina</taxon>
        <taxon>Agaricomycetes</taxon>
        <taxon>Agaricomycetidae</taxon>
        <taxon>Agaricales</taxon>
        <taxon>Marasmiineae</taxon>
        <taxon>Marasmiaceae</taxon>
        <taxon>Marasmius</taxon>
    </lineage>
</organism>
<keyword evidence="3" id="KW-1185">Reference proteome</keyword>
<protein>
    <submittedName>
        <fullName evidence="2">Uncharacterized protein</fullName>
    </submittedName>
</protein>
<dbReference type="GeneID" id="66069883"/>
<comment type="caution">
    <text evidence="2">The sequence shown here is derived from an EMBL/GenBank/DDBJ whole genome shotgun (WGS) entry which is preliminary data.</text>
</comment>